<name>A0A3M6V0R2_POCDA</name>
<gene>
    <name evidence="2" type="ORF">pdam_00009786</name>
</gene>
<dbReference type="Proteomes" id="UP000275408">
    <property type="component" value="Unassembled WGS sequence"/>
</dbReference>
<feature type="coiled-coil region" evidence="1">
    <location>
        <begin position="188"/>
        <end position="243"/>
    </location>
</feature>
<proteinExistence type="predicted"/>
<feature type="coiled-coil region" evidence="1">
    <location>
        <begin position="135"/>
        <end position="162"/>
    </location>
</feature>
<accession>A0A3M6V0R2</accession>
<comment type="caution">
    <text evidence="2">The sequence shown here is derived from an EMBL/GenBank/DDBJ whole genome shotgun (WGS) entry which is preliminary data.</text>
</comment>
<evidence type="ECO:0000256" key="1">
    <source>
        <dbReference type="SAM" id="Coils"/>
    </source>
</evidence>
<keyword evidence="3" id="KW-1185">Reference proteome</keyword>
<dbReference type="EMBL" id="RCHS01000399">
    <property type="protein sequence ID" value="RMX59148.1"/>
    <property type="molecule type" value="Genomic_DNA"/>
</dbReference>
<sequence length="259" mass="30854">MEKLNESATEREEGWRKLTNEQVMLHIFKINLFISKIVAEIEVKLELLTVKSSAHDWCNLVSRLRRELGKLIDCFPPYSSVNYNSSEERQTKYILEDFKEFNKRKNYQEEYLKLRAQILVSEKFLVENAPSKRENEELKNQVHHLRSQIDFYQSRIKELKTSIRCVTSEIVREKKAVQREESLMETQKANAIQRLEELRLTLRKKEELLKETAEQRQSDKCALQNEKKENERLVRTLNFHIEEQRVLKDKVGKGVKGIM</sequence>
<protein>
    <submittedName>
        <fullName evidence="2">Uncharacterized protein</fullName>
    </submittedName>
</protein>
<organism evidence="2 3">
    <name type="scientific">Pocillopora damicornis</name>
    <name type="common">Cauliflower coral</name>
    <name type="synonym">Millepora damicornis</name>
    <dbReference type="NCBI Taxonomy" id="46731"/>
    <lineage>
        <taxon>Eukaryota</taxon>
        <taxon>Metazoa</taxon>
        <taxon>Cnidaria</taxon>
        <taxon>Anthozoa</taxon>
        <taxon>Hexacorallia</taxon>
        <taxon>Scleractinia</taxon>
        <taxon>Astrocoeniina</taxon>
        <taxon>Pocilloporidae</taxon>
        <taxon>Pocillopora</taxon>
    </lineage>
</organism>
<evidence type="ECO:0000313" key="2">
    <source>
        <dbReference type="EMBL" id="RMX59148.1"/>
    </source>
</evidence>
<evidence type="ECO:0000313" key="3">
    <source>
        <dbReference type="Proteomes" id="UP000275408"/>
    </source>
</evidence>
<keyword evidence="1" id="KW-0175">Coiled coil</keyword>
<reference evidence="2 3" key="1">
    <citation type="journal article" date="2018" name="Sci. Rep.">
        <title>Comparative analysis of the Pocillopora damicornis genome highlights role of immune system in coral evolution.</title>
        <authorList>
            <person name="Cunning R."/>
            <person name="Bay R.A."/>
            <person name="Gillette P."/>
            <person name="Baker A.C."/>
            <person name="Traylor-Knowles N."/>
        </authorList>
    </citation>
    <scope>NUCLEOTIDE SEQUENCE [LARGE SCALE GENOMIC DNA]</scope>
    <source>
        <strain evidence="2">RSMAS</strain>
        <tissue evidence="2">Whole animal</tissue>
    </source>
</reference>
<dbReference type="AlphaFoldDB" id="A0A3M6V0R2"/>